<keyword evidence="2" id="KW-0732">Signal</keyword>
<dbReference type="Proteomes" id="UP000199323">
    <property type="component" value="Unassembled WGS sequence"/>
</dbReference>
<dbReference type="Pfam" id="PF17451">
    <property type="entry name" value="Glyco_hyd_101C"/>
    <property type="match status" value="1"/>
</dbReference>
<dbReference type="Pfam" id="PF17974">
    <property type="entry name" value="GalBD_like"/>
    <property type="match status" value="1"/>
</dbReference>
<feature type="domain" description="F5/8 type C" evidence="3">
    <location>
        <begin position="49"/>
        <end position="220"/>
    </location>
</feature>
<dbReference type="GO" id="GO:0030246">
    <property type="term" value="F:carbohydrate binding"/>
    <property type="evidence" value="ECO:0007669"/>
    <property type="project" value="InterPro"/>
</dbReference>
<dbReference type="InterPro" id="IPR049314">
    <property type="entry name" value="GH101_dom-5"/>
</dbReference>
<protein>
    <submittedName>
        <fullName evidence="4">Endo-alpha-N-acetylgalactosaminidase</fullName>
    </submittedName>
</protein>
<dbReference type="Pfam" id="PF10633">
    <property type="entry name" value="NPCBM_assoc"/>
    <property type="match status" value="1"/>
</dbReference>
<reference evidence="5" key="1">
    <citation type="submission" date="2016-10" db="EMBL/GenBank/DDBJ databases">
        <authorList>
            <person name="Varghese N."/>
            <person name="Submissions S."/>
        </authorList>
    </citation>
    <scope>NUCLEOTIDE SEQUENCE [LARGE SCALE GENOMIC DNA]</scope>
    <source>
        <strain evidence="5">CGMCC 4.3510</strain>
    </source>
</reference>
<feature type="signal peptide" evidence="2">
    <location>
        <begin position="1"/>
        <end position="40"/>
    </location>
</feature>
<evidence type="ECO:0000256" key="2">
    <source>
        <dbReference type="SAM" id="SignalP"/>
    </source>
</evidence>
<dbReference type="InterPro" id="IPR040502">
    <property type="entry name" value="GH101_dom-6"/>
</dbReference>
<feature type="domain" description="F5/8 type C" evidence="3">
    <location>
        <begin position="1359"/>
        <end position="1514"/>
    </location>
</feature>
<evidence type="ECO:0000313" key="5">
    <source>
        <dbReference type="Proteomes" id="UP000199323"/>
    </source>
</evidence>
<dbReference type="InterPro" id="IPR025706">
    <property type="entry name" value="Endoa_GalNAc"/>
</dbReference>
<dbReference type="PROSITE" id="PS50022">
    <property type="entry name" value="FA58C_3"/>
    <property type="match status" value="2"/>
</dbReference>
<keyword evidence="5" id="KW-1185">Reference proteome</keyword>
<dbReference type="Gene3D" id="2.70.98.10">
    <property type="match status" value="1"/>
</dbReference>
<name>A0A1I2JR07_9ACTN</name>
<dbReference type="SUPFAM" id="SSF49785">
    <property type="entry name" value="Galactose-binding domain-like"/>
    <property type="match status" value="2"/>
</dbReference>
<dbReference type="STRING" id="380248.SAMN05216251_119140"/>
<dbReference type="InterPro" id="IPR014718">
    <property type="entry name" value="GH-type_carb-bd"/>
</dbReference>
<evidence type="ECO:0000313" key="4">
    <source>
        <dbReference type="EMBL" id="SFF57425.1"/>
    </source>
</evidence>
<evidence type="ECO:0000259" key="3">
    <source>
        <dbReference type="PROSITE" id="PS50022"/>
    </source>
</evidence>
<dbReference type="GO" id="GO:0033926">
    <property type="term" value="F:endo-alpha-N-acetylgalactosaminidase activity"/>
    <property type="evidence" value="ECO:0007669"/>
    <property type="project" value="InterPro"/>
</dbReference>
<dbReference type="InterPro" id="IPR008979">
    <property type="entry name" value="Galactose-bd-like_sf"/>
</dbReference>
<feature type="region of interest" description="Disordered" evidence="1">
    <location>
        <begin position="1376"/>
        <end position="1401"/>
    </location>
</feature>
<dbReference type="EMBL" id="FONG01000019">
    <property type="protein sequence ID" value="SFF57425.1"/>
    <property type="molecule type" value="Genomic_DNA"/>
</dbReference>
<feature type="compositionally biased region" description="Polar residues" evidence="1">
    <location>
        <begin position="1376"/>
        <end position="1388"/>
    </location>
</feature>
<accession>A0A1I2JR07</accession>
<dbReference type="InterPro" id="IPR040633">
    <property type="entry name" value="Gal_mutarotas_3"/>
</dbReference>
<sequence length="1528" mass="159909">MTSRSPRSPRRGRRRQRSATAAALLASLALLSVGVTPALAAAPHIASAATAADAGTPIDPAQYTLVQADSESPAYPAPPALDGTALAAFDNDTATQWTVAYDVVGGVGVAKTPMPHWITLDVGGSFTLTGLDYSVKNQANGPVKDYRVFVTDDAATARDPKGDWGAPAATGSFHQPAANADVQTVVFDKPVTGRYVKFEADSAVNGTDNASASEIRVRATGDTTPAPVDPPPPADPATPVELRHGALTVRVAKEFPQVISYTMNGGTLTGQAEALHTFDINGTAHTATTTMSAHRDTATYTSTFADLPGVTISSTIEVTAKKTVVFAIRKITGSAARSVDQLSVPGQSLLSVDSSDPHASLARTKISTDSTTTADQFLTISAAATPDKASVGTPYGFVSNSTLAGGLITDATDDAAQDNNDNGNTRLQSRIVDAGGGARRAELSVGNYTYAPKGATDRRVATYTLPKTTVVLSGDANGDGKVTWEDGAIAYRAAMTHPLGADRVPERVVQHIPFNFASQATNPFLKTLDNVKRISLATDDLGQWVLEKGYANEGHDSGHPDYGGDYNVRAGGLTDLNKLASVGADYNSDIAVHVNVTEAYPQAKHFSSGLVQGQVNGWDWLNQSYHIDQRTDLGSGAVLDRFKELRKEAPGIRTVYIDAYYSSGWLADELADQLHKMGFEVASEWAYKFEGDSIWSHWASDKNYGGATNKGINSNIVRFIANSDRDVWNVDPLLGGSDIKEFEGWTGQDDYNAFYRNIWTDNLPTKFLQHYQLTNWDFGKSADLTGGVRVAMADGTRQVTMGGALVLNGDSYLLPWGEAKHGNGTSSPGDADKMYYFSASGGAHTFDLTRQFGGERDFTLYRLTDQGRVKAADITATGGKVTISGDKNQPYVLAPRHGRAPHTDVDFGQGTGLDDPGFNAGDLTAWHPTGGAAVTRTAIGDNVARLGTAASGISQQVKGLKGGKTYTLSANVEIAKGQRRTTTLAVTGAKQPAANSFDTTPAANTMASDAKQGTYSQRASVTFTAPSNGKVTVAIGAAAGSAAVTLDDVRLMADAKVPLPKKAPKGTGTVIAADDFEGNQPGWGPFVKGDAGGSTDPRTSISDLHAPYSQKTWKNTYAPYNSGSLKGQAVDDVIGGDHSLKAHEENSGLVYRTVPATVPFVAGHRYAVSFRYQTNVEGQWAWVTGADVVGGGKVTSRDVTRDVLAPALDTTTYSKEIVAGCGDTWVGLRKLGGANGTDFVLDDFTVTDLGPAPAGPACASVTTPPTAELSPGVASEYVTTFTNSELTDATDVVQHLDGLPAGWTATVKSEHGNSFATVRPGASVSTTWLLTAPAGAAGTSASWKVTAGYTNGGAAKSVSADAKATVATRAVLSPGSMTATADSENLSSGAAEGPVSNVLDGDPGTIWHTDYTDSEAPYPHWVTLKLGGPADLDGFGYLDRQTGGPNGRVGGYEVAVSDDGTTWTTVAHGTLVDSPSVQAISFGTVRASYVRFTALNALNGLPFAAAAEMRAYGTYADAPVGYPPDPAR</sequence>
<dbReference type="RefSeq" id="WP_093716326.1">
    <property type="nucleotide sequence ID" value="NZ_FONG01000019.1"/>
</dbReference>
<organism evidence="4 5">
    <name type="scientific">Actinacidiphila alni</name>
    <dbReference type="NCBI Taxonomy" id="380248"/>
    <lineage>
        <taxon>Bacteria</taxon>
        <taxon>Bacillati</taxon>
        <taxon>Actinomycetota</taxon>
        <taxon>Actinomycetes</taxon>
        <taxon>Kitasatosporales</taxon>
        <taxon>Streptomycetaceae</taxon>
        <taxon>Actinacidiphila</taxon>
    </lineage>
</organism>
<dbReference type="InterPro" id="IPR018905">
    <property type="entry name" value="A-galactase_NEW3"/>
</dbReference>
<dbReference type="InterPro" id="IPR013780">
    <property type="entry name" value="Glyco_hydro_b"/>
</dbReference>
<dbReference type="InterPro" id="IPR035364">
    <property type="entry name" value="Beta_sandwich_GH101"/>
</dbReference>
<dbReference type="CDD" id="cd14244">
    <property type="entry name" value="GH_101_like"/>
    <property type="match status" value="1"/>
</dbReference>
<dbReference type="Pfam" id="PF18080">
    <property type="entry name" value="Gal_mutarotas_3"/>
    <property type="match status" value="1"/>
</dbReference>
<dbReference type="Gene3D" id="2.60.120.260">
    <property type="entry name" value="Galactose-binding domain-like"/>
    <property type="match status" value="4"/>
</dbReference>
<dbReference type="InterPro" id="IPR000421">
    <property type="entry name" value="FA58C"/>
</dbReference>
<dbReference type="Pfam" id="PF00754">
    <property type="entry name" value="F5_F8_type_C"/>
    <property type="match status" value="2"/>
</dbReference>
<dbReference type="Pfam" id="PF21466">
    <property type="entry name" value="GH101_dom-5"/>
    <property type="match status" value="1"/>
</dbReference>
<evidence type="ECO:0000256" key="1">
    <source>
        <dbReference type="SAM" id="MobiDB-lite"/>
    </source>
</evidence>
<feature type="chain" id="PRO_5011538080" evidence="2">
    <location>
        <begin position="41"/>
        <end position="1528"/>
    </location>
</feature>
<gene>
    <name evidence="4" type="ORF">SAMN05216251_119140</name>
</gene>
<dbReference type="Pfam" id="PF12905">
    <property type="entry name" value="Glyco_hydro_101"/>
    <property type="match status" value="1"/>
</dbReference>
<dbReference type="Gene3D" id="3.20.20.80">
    <property type="entry name" value="Glycosidases"/>
    <property type="match status" value="1"/>
</dbReference>
<proteinExistence type="predicted"/>
<dbReference type="Gene3D" id="2.60.40.1180">
    <property type="entry name" value="Golgi alpha-mannosidase II"/>
    <property type="match status" value="1"/>
</dbReference>